<evidence type="ECO:0000313" key="5">
    <source>
        <dbReference type="Proteomes" id="UP001197093"/>
    </source>
</evidence>
<feature type="domain" description="WSC" evidence="3">
    <location>
        <begin position="123"/>
        <end position="218"/>
    </location>
</feature>
<dbReference type="Gene3D" id="3.10.350.10">
    <property type="entry name" value="LysM domain"/>
    <property type="match status" value="1"/>
</dbReference>
<dbReference type="SMART" id="SM00321">
    <property type="entry name" value="WSC"/>
    <property type="match status" value="1"/>
</dbReference>
<evidence type="ECO:0000256" key="1">
    <source>
        <dbReference type="SAM" id="MobiDB-lite"/>
    </source>
</evidence>
<dbReference type="Pfam" id="PF01822">
    <property type="entry name" value="WSC"/>
    <property type="match status" value="1"/>
</dbReference>
<comment type="caution">
    <text evidence="4">The sequence shown here is derived from an EMBL/GenBank/DDBJ whole genome shotgun (WGS) entry which is preliminary data.</text>
</comment>
<dbReference type="Proteomes" id="UP001197093">
    <property type="component" value="Unassembled WGS sequence"/>
</dbReference>
<feature type="region of interest" description="Disordered" evidence="1">
    <location>
        <begin position="90"/>
        <end position="121"/>
    </location>
</feature>
<reference evidence="4" key="1">
    <citation type="submission" date="2023-02" db="EMBL/GenBank/DDBJ databases">
        <authorList>
            <person name="Palmer J.M."/>
        </authorList>
    </citation>
    <scope>NUCLEOTIDE SEQUENCE</scope>
    <source>
        <strain evidence="4">FW57</strain>
    </source>
</reference>
<dbReference type="InterPro" id="IPR036779">
    <property type="entry name" value="LysM_dom_sf"/>
</dbReference>
<proteinExistence type="predicted"/>
<feature type="signal peptide" evidence="2">
    <location>
        <begin position="1"/>
        <end position="19"/>
    </location>
</feature>
<dbReference type="EMBL" id="JAHCVI010000006">
    <property type="protein sequence ID" value="KAG7283978.1"/>
    <property type="molecule type" value="Genomic_DNA"/>
</dbReference>
<gene>
    <name evidence="4" type="ORF">NEMBOFW57_010336</name>
</gene>
<accession>A0AAD4EMN3</accession>
<dbReference type="PROSITE" id="PS51212">
    <property type="entry name" value="WSC"/>
    <property type="match status" value="1"/>
</dbReference>
<dbReference type="AlphaFoldDB" id="A0AAD4EMN3"/>
<keyword evidence="5" id="KW-1185">Reference proteome</keyword>
<evidence type="ECO:0000259" key="3">
    <source>
        <dbReference type="PROSITE" id="PS51212"/>
    </source>
</evidence>
<name>A0AAD4EMN3_9PEZI</name>
<evidence type="ECO:0000256" key="2">
    <source>
        <dbReference type="SAM" id="SignalP"/>
    </source>
</evidence>
<sequence>MKTSISLSFAALASRYVAADQYPLLQWDPATAKDCVDWYDNADQGRSCEEVRNLFSITPEQFHEWNPSVGLDCTPWHDWQSYCIVTQRRLETDPPPAPTTSTTRVTTKTTTSSSSTLRPSPTAWAERGCYVEDPKLPLLEHNTSGTGGDASLTVGKCKNSCYLAAYPFAGVQEGNQCWCGTYVGGEWAWNQSDCNIPCAGDKTAFCGGKGRLNIFQALENQVVSVSPVSVTPSGTPTSAGDGIGIATASTASSGARRNIAMFFV</sequence>
<feature type="compositionally biased region" description="Low complexity" evidence="1">
    <location>
        <begin position="99"/>
        <end position="121"/>
    </location>
</feature>
<keyword evidence="2" id="KW-0732">Signal</keyword>
<feature type="chain" id="PRO_5042072315" description="WSC domain-containing protein" evidence="2">
    <location>
        <begin position="20"/>
        <end position="264"/>
    </location>
</feature>
<dbReference type="PANTHER" id="PTHR43662:SF3">
    <property type="entry name" value="DOMAIN PROTEIN, PUTATIVE (AFU_ORTHOLOGUE AFUA_6G11970)-RELATED"/>
    <property type="match status" value="1"/>
</dbReference>
<evidence type="ECO:0000313" key="4">
    <source>
        <dbReference type="EMBL" id="KAG7283978.1"/>
    </source>
</evidence>
<organism evidence="4 5">
    <name type="scientific">Staphylotrichum longicolle</name>
    <dbReference type="NCBI Taxonomy" id="669026"/>
    <lineage>
        <taxon>Eukaryota</taxon>
        <taxon>Fungi</taxon>
        <taxon>Dikarya</taxon>
        <taxon>Ascomycota</taxon>
        <taxon>Pezizomycotina</taxon>
        <taxon>Sordariomycetes</taxon>
        <taxon>Sordariomycetidae</taxon>
        <taxon>Sordariales</taxon>
        <taxon>Chaetomiaceae</taxon>
        <taxon>Staphylotrichum</taxon>
    </lineage>
</organism>
<dbReference type="InterPro" id="IPR002889">
    <property type="entry name" value="WSC_carb-bd"/>
</dbReference>
<dbReference type="PANTHER" id="PTHR43662">
    <property type="match status" value="1"/>
</dbReference>
<protein>
    <recommendedName>
        <fullName evidence="3">WSC domain-containing protein</fullName>
    </recommendedName>
</protein>